<dbReference type="SUPFAM" id="SSF50494">
    <property type="entry name" value="Trypsin-like serine proteases"/>
    <property type="match status" value="1"/>
</dbReference>
<dbReference type="InterPro" id="IPR007111">
    <property type="entry name" value="NACHT_NTPase"/>
</dbReference>
<dbReference type="Pfam" id="PF13365">
    <property type="entry name" value="Trypsin_2"/>
    <property type="match status" value="1"/>
</dbReference>
<dbReference type="InterPro" id="IPR027417">
    <property type="entry name" value="P-loop_NTPase"/>
</dbReference>
<feature type="domain" description="NACHT" evidence="1">
    <location>
        <begin position="293"/>
        <end position="641"/>
    </location>
</feature>
<dbReference type="AlphaFoldDB" id="A0A9W6PMX0"/>
<dbReference type="EMBL" id="BSRX01000045">
    <property type="protein sequence ID" value="GLW57966.1"/>
    <property type="molecule type" value="Genomic_DNA"/>
</dbReference>
<sequence length="1044" mass="116067">MAPSTAPRVAAVRADSQGSGCLLTPRLVLTVAHVHAPSAPGNALRPAEAAVLGGNGWTPCTTVWESAELDAALLLADRDLTPARLEPLRWGAVDSPDPVAGVHLTGFPATERDLDHRLDTAQALATLTPGTGRRTDRPALVLQQHPPRPVPDTPSPWSGLSGAPVLYRGRLLGLAVHDRTPEVWAHSQLDLLPVTALLADEGFRTALAAHLGELPHPEGISAEEIADADFERDYAKAVEADYGRIRIFGLRQSNRLGWDLSACYLNLEMLPTEVSGLSAPVRQRTDRILQGRRRVLVRGEAGSGKTTLVQWLATRTMSGTLDGELSEFNHRVPLVLQLRKLHRQGTLRPRPEEFLALDDRMCADRQPTGWVHRLLRSRRALLLVDGLDEVPDEQRDEVREWLRQLLANYPDTLVLATVRPSAVPRGWLEHLDFDELSLCPMDSQDRHRFVEHWHRAALAELLDVPHTDAEEQRWRRQVEQDRADLLRTLDTVPEVAQLTDSPLLCAMICVLNRETDGALPRQRMVLYRDALSVMLVKRDEGRRVQGAEQLQASEEEQLAMLRRIAHWLVRNNQVEGRRQDAVAQLAKALRDLPALARRTAPERAYTHLLNRSGLLTETGPDTFQFIHRTFQDYLAAMEFREERDFGLLAGHAADEQWNDVIRMTVGHCGRRERAELLTALLKRGAHASPEDSGTVHLLAATCLPNAPELDGEVRDAVLQGLRPHLRQLLATREPTRLAAVGEDLVPLLREITEHDQVFLEEWGHGVPAVLGRIGGNESLALLEILAGAAQGRSFRRHLMRRWNDFEVREFGRRVAARIDLTGVLVTADQPGQVEELRHCPTLHRIQVSGRHTSAEAQRWTHLTERVDHLVLVDVVGLTDLAFLRGWQPLNFLGLLTCPDLHDLTALAGTHLRRLLIREVPAERRTGDLFAVLSSLVGLREVALTAPELGSAPAPEPVVDLPLLRLYDVPTDYPFDLLLLAFPGLGKLAVESFADACTSIDLRPLGGAHRIELAVRRKPPTVRVIGEELFPSAHPKGRDTGSDLI</sequence>
<protein>
    <recommendedName>
        <fullName evidence="1">NACHT domain-containing protein</fullName>
    </recommendedName>
</protein>
<gene>
    <name evidence="2" type="ORF">Kpho01_59770</name>
</gene>
<dbReference type="InterPro" id="IPR009003">
    <property type="entry name" value="Peptidase_S1_PA"/>
</dbReference>
<evidence type="ECO:0000259" key="1">
    <source>
        <dbReference type="PROSITE" id="PS50837"/>
    </source>
</evidence>
<evidence type="ECO:0000313" key="3">
    <source>
        <dbReference type="Proteomes" id="UP001165143"/>
    </source>
</evidence>
<organism evidence="2 3">
    <name type="scientific">Kitasatospora phosalacinea</name>
    <dbReference type="NCBI Taxonomy" id="2065"/>
    <lineage>
        <taxon>Bacteria</taxon>
        <taxon>Bacillati</taxon>
        <taxon>Actinomycetota</taxon>
        <taxon>Actinomycetes</taxon>
        <taxon>Kitasatosporales</taxon>
        <taxon>Streptomycetaceae</taxon>
        <taxon>Kitasatospora</taxon>
    </lineage>
</organism>
<dbReference type="Gene3D" id="3.40.50.300">
    <property type="entry name" value="P-loop containing nucleotide triphosphate hydrolases"/>
    <property type="match status" value="1"/>
</dbReference>
<comment type="caution">
    <text evidence="2">The sequence shown here is derived from an EMBL/GenBank/DDBJ whole genome shotgun (WGS) entry which is preliminary data.</text>
</comment>
<proteinExistence type="predicted"/>
<dbReference type="SUPFAM" id="SSF52540">
    <property type="entry name" value="P-loop containing nucleoside triphosphate hydrolases"/>
    <property type="match status" value="1"/>
</dbReference>
<dbReference type="PROSITE" id="PS50837">
    <property type="entry name" value="NACHT"/>
    <property type="match status" value="1"/>
</dbReference>
<dbReference type="PANTHER" id="PTHR46844">
    <property type="entry name" value="SLR5058 PROTEIN"/>
    <property type="match status" value="1"/>
</dbReference>
<dbReference type="OrthoDB" id="135105at2"/>
<dbReference type="Proteomes" id="UP001165143">
    <property type="component" value="Unassembled WGS sequence"/>
</dbReference>
<accession>A0A9W6PMX0</accession>
<dbReference type="RefSeq" id="WP_051777894.1">
    <property type="nucleotide sequence ID" value="NZ_BSRX01000045.1"/>
</dbReference>
<dbReference type="PANTHER" id="PTHR46844:SF1">
    <property type="entry name" value="SLR5058 PROTEIN"/>
    <property type="match status" value="1"/>
</dbReference>
<name>A0A9W6PMX0_9ACTN</name>
<reference evidence="2" key="1">
    <citation type="submission" date="2023-02" db="EMBL/GenBank/DDBJ databases">
        <title>Kitasatospora phosalacinea NBRC 14362.</title>
        <authorList>
            <person name="Ichikawa N."/>
            <person name="Sato H."/>
            <person name="Tonouchi N."/>
        </authorList>
    </citation>
    <scope>NUCLEOTIDE SEQUENCE</scope>
    <source>
        <strain evidence="2">NBRC 14362</strain>
    </source>
</reference>
<evidence type="ECO:0000313" key="2">
    <source>
        <dbReference type="EMBL" id="GLW57966.1"/>
    </source>
</evidence>
<dbReference type="Pfam" id="PF05729">
    <property type="entry name" value="NACHT"/>
    <property type="match status" value="1"/>
</dbReference>